<name>A0ABV2LRX2_9FLAO</name>
<feature type="domain" description="N-acetyltransferase" evidence="1">
    <location>
        <begin position="11"/>
        <end position="96"/>
    </location>
</feature>
<dbReference type="InterPro" id="IPR045057">
    <property type="entry name" value="Gcn5-rel_NAT"/>
</dbReference>
<dbReference type="SUPFAM" id="SSF55729">
    <property type="entry name" value="Acyl-CoA N-acyltransferases (Nat)"/>
    <property type="match status" value="1"/>
</dbReference>
<dbReference type="EMBL" id="JBEPMO010000003">
    <property type="protein sequence ID" value="MET3731316.1"/>
    <property type="molecule type" value="Genomic_DNA"/>
</dbReference>
<dbReference type="Gene3D" id="3.40.630.30">
    <property type="match status" value="1"/>
</dbReference>
<dbReference type="PANTHER" id="PTHR31435">
    <property type="entry name" value="PROTEIN NATD1"/>
    <property type="match status" value="1"/>
</dbReference>
<organism evidence="2 3">
    <name type="scientific">Moheibacter stercoris</name>
    <dbReference type="NCBI Taxonomy" id="1628251"/>
    <lineage>
        <taxon>Bacteria</taxon>
        <taxon>Pseudomonadati</taxon>
        <taxon>Bacteroidota</taxon>
        <taxon>Flavobacteriia</taxon>
        <taxon>Flavobacteriales</taxon>
        <taxon>Weeksellaceae</taxon>
        <taxon>Moheibacter</taxon>
    </lineage>
</organism>
<sequence length="107" mass="12699">MKPEFEYLEVIKNEKESRFEMKVDGHLAFIDYKENPGVILLTHTESPLELEGRGVAKVLVEKTLRYLEENNYVLEPLCPYVFTYIKKNPEWKRILSDEFQEKINTDS</sequence>
<dbReference type="PROSITE" id="PS51729">
    <property type="entry name" value="GNAT_YJDJ"/>
    <property type="match status" value="1"/>
</dbReference>
<reference evidence="2 3" key="1">
    <citation type="submission" date="2024-06" db="EMBL/GenBank/DDBJ databases">
        <title>Genomic Encyclopedia of Type Strains, Phase IV (KMG-IV): sequencing the most valuable type-strain genomes for metagenomic binning, comparative biology and taxonomic classification.</title>
        <authorList>
            <person name="Goeker M."/>
        </authorList>
    </citation>
    <scope>NUCLEOTIDE SEQUENCE [LARGE SCALE GENOMIC DNA]</scope>
    <source>
        <strain evidence="2 3">DSM 29388</strain>
    </source>
</reference>
<dbReference type="PANTHER" id="PTHR31435:SF10">
    <property type="entry name" value="BSR4717 PROTEIN"/>
    <property type="match status" value="1"/>
</dbReference>
<evidence type="ECO:0000313" key="2">
    <source>
        <dbReference type="EMBL" id="MET3731316.1"/>
    </source>
</evidence>
<comment type="caution">
    <text evidence="2">The sequence shown here is derived from an EMBL/GenBank/DDBJ whole genome shotgun (WGS) entry which is preliminary data.</text>
</comment>
<dbReference type="InterPro" id="IPR016181">
    <property type="entry name" value="Acyl_CoA_acyltransferase"/>
</dbReference>
<keyword evidence="3" id="KW-1185">Reference proteome</keyword>
<gene>
    <name evidence="2" type="ORF">ABID46_000883</name>
</gene>
<accession>A0ABV2LRX2</accession>
<dbReference type="RefSeq" id="WP_354507455.1">
    <property type="nucleotide sequence ID" value="NZ_JBEPMO010000003.1"/>
</dbReference>
<evidence type="ECO:0000259" key="1">
    <source>
        <dbReference type="PROSITE" id="PS51729"/>
    </source>
</evidence>
<proteinExistence type="predicted"/>
<dbReference type="Pfam" id="PF14542">
    <property type="entry name" value="Acetyltransf_CG"/>
    <property type="match status" value="1"/>
</dbReference>
<protein>
    <submittedName>
        <fullName evidence="2">GNAT family acetyltransferase</fullName>
    </submittedName>
</protein>
<dbReference type="Proteomes" id="UP001549146">
    <property type="component" value="Unassembled WGS sequence"/>
</dbReference>
<dbReference type="InterPro" id="IPR031165">
    <property type="entry name" value="GNAT_YJDJ"/>
</dbReference>
<evidence type="ECO:0000313" key="3">
    <source>
        <dbReference type="Proteomes" id="UP001549146"/>
    </source>
</evidence>